<dbReference type="Gene3D" id="3.40.50.720">
    <property type="entry name" value="NAD(P)-binding Rossmann-like Domain"/>
    <property type="match status" value="2"/>
</dbReference>
<dbReference type="Pfam" id="PF05222">
    <property type="entry name" value="AlaDh_PNT_N"/>
    <property type="match status" value="1"/>
</dbReference>
<dbReference type="SMART" id="SM01003">
    <property type="entry name" value="AlaDh_PNT_N"/>
    <property type="match status" value="1"/>
</dbReference>
<evidence type="ECO:0000259" key="3">
    <source>
        <dbReference type="SMART" id="SM01002"/>
    </source>
</evidence>
<name>X1PCE3_9ZZZZ</name>
<comment type="caution">
    <text evidence="5">The sequence shown here is derived from an EMBL/GenBank/DDBJ whole genome shotgun (WGS) entry which is preliminary data.</text>
</comment>
<evidence type="ECO:0000256" key="2">
    <source>
        <dbReference type="ARBA" id="ARBA00023027"/>
    </source>
</evidence>
<feature type="domain" description="Alanine dehydrogenase/pyridine nucleotide transhydrogenase NAD(H)-binding" evidence="3">
    <location>
        <begin position="96"/>
        <end position="214"/>
    </location>
</feature>
<dbReference type="GO" id="GO:0000286">
    <property type="term" value="F:alanine dehydrogenase activity"/>
    <property type="evidence" value="ECO:0007669"/>
    <property type="project" value="TreeGrafter"/>
</dbReference>
<dbReference type="SUPFAM" id="SSF51735">
    <property type="entry name" value="NAD(P)-binding Rossmann-fold domains"/>
    <property type="match status" value="1"/>
</dbReference>
<dbReference type="Pfam" id="PF01262">
    <property type="entry name" value="AlaDh_PNT_C"/>
    <property type="match status" value="1"/>
</dbReference>
<dbReference type="PANTHER" id="PTHR42795">
    <property type="entry name" value="ALANINE DEHYDROGENASE"/>
    <property type="match status" value="1"/>
</dbReference>
<dbReference type="InterPro" id="IPR036291">
    <property type="entry name" value="NAD(P)-bd_dom_sf"/>
</dbReference>
<reference evidence="5" key="1">
    <citation type="journal article" date="2014" name="Front. Microbiol.">
        <title>High frequency of phylogenetically diverse reductive dehalogenase-homologous genes in deep subseafloor sedimentary metagenomes.</title>
        <authorList>
            <person name="Kawai M."/>
            <person name="Futagami T."/>
            <person name="Toyoda A."/>
            <person name="Takaki Y."/>
            <person name="Nishi S."/>
            <person name="Hori S."/>
            <person name="Arai W."/>
            <person name="Tsubouchi T."/>
            <person name="Morono Y."/>
            <person name="Uchiyama I."/>
            <person name="Ito T."/>
            <person name="Fujiyama A."/>
            <person name="Inagaki F."/>
            <person name="Takami H."/>
        </authorList>
    </citation>
    <scope>NUCLEOTIDE SEQUENCE</scope>
    <source>
        <strain evidence="5">Expedition CK06-06</strain>
    </source>
</reference>
<dbReference type="InterPro" id="IPR007886">
    <property type="entry name" value="AlaDH/PNT_N"/>
</dbReference>
<evidence type="ECO:0000256" key="1">
    <source>
        <dbReference type="ARBA" id="ARBA00023002"/>
    </source>
</evidence>
<evidence type="ECO:0000259" key="4">
    <source>
        <dbReference type="SMART" id="SM01003"/>
    </source>
</evidence>
<dbReference type="SMART" id="SM01002">
    <property type="entry name" value="AlaDh_PNT_C"/>
    <property type="match status" value="1"/>
</dbReference>
<dbReference type="InterPro" id="IPR007698">
    <property type="entry name" value="AlaDH/PNT_NAD(H)-bd"/>
</dbReference>
<sequence>GAKILATAQEVWDMADLISKIKAPLPQEYDLMKEGQVIYVSFHFAAHKELTKACLEKKIIAVARETVRESDGSLPLLRPLSEIAGSVAPILGAFYLSKIQGGEGLLATGVPGIAPANVLVLGGGVVGSNAARIAAGMGAKVTVLDISPDALERLRATMPANVFPVYSDSAALKAGLREADIIIGSVLVPGAKTPQLVKREDLKIIKKGAVIVDI</sequence>
<gene>
    <name evidence="5" type="ORF">S06H3_58272</name>
</gene>
<proteinExistence type="predicted"/>
<dbReference type="AlphaFoldDB" id="X1PCE3"/>
<dbReference type="PROSITE" id="PS00837">
    <property type="entry name" value="ALADH_PNT_2"/>
    <property type="match status" value="1"/>
</dbReference>
<organism evidence="5">
    <name type="scientific">marine sediment metagenome</name>
    <dbReference type="NCBI Taxonomy" id="412755"/>
    <lineage>
        <taxon>unclassified sequences</taxon>
        <taxon>metagenomes</taxon>
        <taxon>ecological metagenomes</taxon>
    </lineage>
</organism>
<dbReference type="InterPro" id="IPR036188">
    <property type="entry name" value="FAD/NAD-bd_sf"/>
</dbReference>
<dbReference type="SUPFAM" id="SSF52283">
    <property type="entry name" value="Formate/glycerate dehydrogenase catalytic domain-like"/>
    <property type="match status" value="1"/>
</dbReference>
<dbReference type="GO" id="GO:0006524">
    <property type="term" value="P:alanine catabolic process"/>
    <property type="evidence" value="ECO:0007669"/>
    <property type="project" value="TreeGrafter"/>
</dbReference>
<dbReference type="EMBL" id="BARV01037705">
    <property type="protein sequence ID" value="GAI53518.1"/>
    <property type="molecule type" value="Genomic_DNA"/>
</dbReference>
<dbReference type="GO" id="GO:0005886">
    <property type="term" value="C:plasma membrane"/>
    <property type="evidence" value="ECO:0007669"/>
    <property type="project" value="TreeGrafter"/>
</dbReference>
<dbReference type="PANTHER" id="PTHR42795:SF1">
    <property type="entry name" value="ALANINE DEHYDROGENASE"/>
    <property type="match status" value="1"/>
</dbReference>
<accession>X1PCE3</accession>
<dbReference type="Gene3D" id="3.50.50.60">
    <property type="entry name" value="FAD/NAD(P)-binding domain"/>
    <property type="match status" value="1"/>
</dbReference>
<feature type="non-terminal residue" evidence="5">
    <location>
        <position position="214"/>
    </location>
</feature>
<protein>
    <submittedName>
        <fullName evidence="5">Uncharacterized protein</fullName>
    </submittedName>
</protein>
<dbReference type="InterPro" id="IPR008143">
    <property type="entry name" value="Ala_DH/PNT_CS2"/>
</dbReference>
<keyword evidence="2" id="KW-0520">NAD</keyword>
<evidence type="ECO:0000313" key="5">
    <source>
        <dbReference type="EMBL" id="GAI53518.1"/>
    </source>
</evidence>
<keyword evidence="1" id="KW-0560">Oxidoreductase</keyword>
<feature type="domain" description="Alanine dehydrogenase/pyridine nucleotide transhydrogenase N-terminal" evidence="4">
    <location>
        <begin position="1"/>
        <end position="84"/>
    </location>
</feature>
<feature type="non-terminal residue" evidence="5">
    <location>
        <position position="1"/>
    </location>
</feature>